<name>A0A9D1SYZ9_9FIRM</name>
<reference evidence="1" key="2">
    <citation type="journal article" date="2021" name="PeerJ">
        <title>Extensive microbial diversity within the chicken gut microbiome revealed by metagenomics and culture.</title>
        <authorList>
            <person name="Gilroy R."/>
            <person name="Ravi A."/>
            <person name="Getino M."/>
            <person name="Pursley I."/>
            <person name="Horton D.L."/>
            <person name="Alikhan N.F."/>
            <person name="Baker D."/>
            <person name="Gharbi K."/>
            <person name="Hall N."/>
            <person name="Watson M."/>
            <person name="Adriaenssens E.M."/>
            <person name="Foster-Nyarko E."/>
            <person name="Jarju S."/>
            <person name="Secka A."/>
            <person name="Antonio M."/>
            <person name="Oren A."/>
            <person name="Chaudhuri R.R."/>
            <person name="La Ragione R."/>
            <person name="Hildebrand F."/>
            <person name="Pallen M.J."/>
        </authorList>
    </citation>
    <scope>NUCLEOTIDE SEQUENCE</scope>
    <source>
        <strain evidence="1">CHK186-9395</strain>
    </source>
</reference>
<dbReference type="AlphaFoldDB" id="A0A9D1SYZ9"/>
<sequence>MLECIVEGTNIFNPIEGKLDKVIEYFVKFYGEKYRQRIEERLKSTTFLFLGRLSPYSKMTTKTDVNIYFLDKINNLYKDFLNENNLPLNLNLDVKNIDEMLDELDYFKKYGKIYETAKKNFKQIFIFKGFLGKDESASELLKDSEALKVLEEELLNMKALWDKNYKEKLDYLREEKRKTSLVLGEIERDIEEIYLDADKQIENLFKNYFLKHRNIDITSVSKIKKDAYISALEALLSKKKITSKLRKQDCLELFNFLGFNVNNFEELNSNAEIKKLINNKELNLTYEKIRTEMLENLIEKCVYINSSFNYLNSLGLLVYPEAYKSIIKQFIINNFQTAGLTCPTTDEENTLHPLCFLNEFTKLGTETFVHECNHIIATDRVCNDRGEFLGYKTGFRFCSKQYELLDEVVNDYLALKVYDMMKADGFVVGGEKFIPSTYTNAFPLLKNFIEDNLEDIKECLMSEDAFMFAKKIGVENFDMLANAVNAYFDIGDRENIALAYQELKNFDGDLDSVTDTKRLNKNARILNDAIFIVDNLSKTVKKNKENKNIKNLTK</sequence>
<comment type="caution">
    <text evidence="1">The sequence shown here is derived from an EMBL/GenBank/DDBJ whole genome shotgun (WGS) entry which is preliminary data.</text>
</comment>
<protein>
    <submittedName>
        <fullName evidence="1">Uncharacterized protein</fullName>
    </submittedName>
</protein>
<reference evidence="1" key="1">
    <citation type="submission" date="2020-10" db="EMBL/GenBank/DDBJ databases">
        <authorList>
            <person name="Gilroy R."/>
        </authorList>
    </citation>
    <scope>NUCLEOTIDE SEQUENCE</scope>
    <source>
        <strain evidence="1">CHK186-9395</strain>
    </source>
</reference>
<proteinExistence type="predicted"/>
<accession>A0A9D1SYZ9</accession>
<organism evidence="1 2">
    <name type="scientific">Candidatus Caccopulliclostridium gallistercoris</name>
    <dbReference type="NCBI Taxonomy" id="2840719"/>
    <lineage>
        <taxon>Bacteria</taxon>
        <taxon>Bacillati</taxon>
        <taxon>Bacillota</taxon>
        <taxon>Clostridia</taxon>
        <taxon>Candidatus Caccopulliclostridium</taxon>
    </lineage>
</organism>
<dbReference type="Proteomes" id="UP000886861">
    <property type="component" value="Unassembled WGS sequence"/>
</dbReference>
<evidence type="ECO:0000313" key="1">
    <source>
        <dbReference type="EMBL" id="HIV01437.1"/>
    </source>
</evidence>
<gene>
    <name evidence="1" type="ORF">IAA62_02655</name>
</gene>
<evidence type="ECO:0000313" key="2">
    <source>
        <dbReference type="Proteomes" id="UP000886861"/>
    </source>
</evidence>
<dbReference type="EMBL" id="DVOJ01000009">
    <property type="protein sequence ID" value="HIV01437.1"/>
    <property type="molecule type" value="Genomic_DNA"/>
</dbReference>